<sequence>MSRRGVAPVVGVAVLVVVTLVLAAVIGAFVIGLGGADHTPTAAITADRNGNEVVLTHAGGDSLDVNDLTVRVFVDGRALDHQPRVPAVGMTGFRGAPGGPFNSRSDDTWSTGEVASVTIATTTNAPQPAAGSTVTVRIYADGEVVATART</sequence>
<keyword evidence="1" id="KW-0472">Membrane</keyword>
<name>M0M1K0_9EURY</name>
<dbReference type="Pfam" id="PF07790">
    <property type="entry name" value="Pilin_N"/>
    <property type="match status" value="1"/>
</dbReference>
<dbReference type="NCBIfam" id="TIGR02537">
    <property type="entry name" value="arch_flag_Nterm"/>
    <property type="match status" value="1"/>
</dbReference>
<dbReference type="OrthoDB" id="201989at2157"/>
<feature type="domain" description="Archaeal Type IV pilin N-terminal" evidence="2">
    <location>
        <begin position="4"/>
        <end position="74"/>
    </location>
</feature>
<protein>
    <recommendedName>
        <fullName evidence="2">Archaeal Type IV pilin N-terminal domain-containing protein</fullName>
    </recommendedName>
</protein>
<reference evidence="3 4" key="1">
    <citation type="journal article" date="2014" name="PLoS Genet.">
        <title>Phylogenetically driven sequencing of extremely halophilic archaea reveals strategies for static and dynamic osmo-response.</title>
        <authorList>
            <person name="Becker E.A."/>
            <person name="Seitzer P.M."/>
            <person name="Tritt A."/>
            <person name="Larsen D."/>
            <person name="Krusor M."/>
            <person name="Yao A.I."/>
            <person name="Wu D."/>
            <person name="Madern D."/>
            <person name="Eisen J.A."/>
            <person name="Darling A.E."/>
            <person name="Facciotti M.T."/>
        </authorList>
    </citation>
    <scope>NUCLEOTIDE SEQUENCE [LARGE SCALE GENOMIC DNA]</scope>
    <source>
        <strain evidence="3 4">100A6</strain>
    </source>
</reference>
<dbReference type="EMBL" id="AOMB01000017">
    <property type="protein sequence ID" value="EMA39541.1"/>
    <property type="molecule type" value="Genomic_DNA"/>
</dbReference>
<proteinExistence type="predicted"/>
<dbReference type="PANTHER" id="PTHR38138:SF1">
    <property type="entry name" value="ARCHAEAL TYPE IV PILIN N-TERMINAL DOMAIN-CONTAINING PROTEIN"/>
    <property type="match status" value="1"/>
</dbReference>
<evidence type="ECO:0000256" key="1">
    <source>
        <dbReference type="SAM" id="Phobius"/>
    </source>
</evidence>
<dbReference type="AlphaFoldDB" id="M0M1K0"/>
<gene>
    <name evidence="3" type="ORF">C447_06171</name>
</gene>
<dbReference type="eggNOG" id="arCOG02425">
    <property type="taxonomic scope" value="Archaea"/>
</dbReference>
<evidence type="ECO:0000313" key="3">
    <source>
        <dbReference type="EMBL" id="EMA39541.1"/>
    </source>
</evidence>
<keyword evidence="1" id="KW-0812">Transmembrane</keyword>
<evidence type="ECO:0000313" key="4">
    <source>
        <dbReference type="Proteomes" id="UP000011566"/>
    </source>
</evidence>
<evidence type="ECO:0000259" key="2">
    <source>
        <dbReference type="Pfam" id="PF07790"/>
    </source>
</evidence>
<keyword evidence="4" id="KW-1185">Reference proteome</keyword>
<feature type="transmembrane region" description="Helical" evidence="1">
    <location>
        <begin position="6"/>
        <end position="31"/>
    </location>
</feature>
<dbReference type="Proteomes" id="UP000011566">
    <property type="component" value="Unassembled WGS sequence"/>
</dbReference>
<dbReference type="PANTHER" id="PTHR38138">
    <property type="entry name" value="VNG6441H"/>
    <property type="match status" value="1"/>
</dbReference>
<organism evidence="3 4">
    <name type="scientific">Halococcus hamelinensis 100A6</name>
    <dbReference type="NCBI Taxonomy" id="1132509"/>
    <lineage>
        <taxon>Archaea</taxon>
        <taxon>Methanobacteriati</taxon>
        <taxon>Methanobacteriota</taxon>
        <taxon>Stenosarchaea group</taxon>
        <taxon>Halobacteria</taxon>
        <taxon>Halobacteriales</taxon>
        <taxon>Halococcaceae</taxon>
        <taxon>Halococcus</taxon>
    </lineage>
</organism>
<accession>M0M1K0</accession>
<comment type="caution">
    <text evidence="3">The sequence shown here is derived from an EMBL/GenBank/DDBJ whole genome shotgun (WGS) entry which is preliminary data.</text>
</comment>
<dbReference type="RefSeq" id="WP_007691946.1">
    <property type="nucleotide sequence ID" value="NZ_AJRK01000012.1"/>
</dbReference>
<keyword evidence="1" id="KW-1133">Transmembrane helix</keyword>
<dbReference type="InterPro" id="IPR012859">
    <property type="entry name" value="Pilin_N_archaeal"/>
</dbReference>
<dbReference type="PATRIC" id="fig|1132509.6.peg.1408"/>
<dbReference type="InterPro" id="IPR013373">
    <property type="entry name" value="Flagellin/pilin_N_arc"/>
</dbReference>